<dbReference type="PANTHER" id="PTHR35038">
    <property type="entry name" value="DISSIMILATORY SULFITE REDUCTASE SIRA"/>
    <property type="match status" value="1"/>
</dbReference>
<feature type="compositionally biased region" description="Basic and acidic residues" evidence="2">
    <location>
        <begin position="881"/>
        <end position="891"/>
    </location>
</feature>
<dbReference type="AlphaFoldDB" id="A0A7T0BUN9"/>
<dbReference type="InterPro" id="IPR051829">
    <property type="entry name" value="Multiheme_Cytochr_ET"/>
</dbReference>
<evidence type="ECO:0000313" key="4">
    <source>
        <dbReference type="Proteomes" id="UP000594688"/>
    </source>
</evidence>
<dbReference type="KEGG" id="nli:G3M70_02335"/>
<proteinExistence type="predicted"/>
<feature type="compositionally biased region" description="Polar residues" evidence="2">
    <location>
        <begin position="696"/>
        <end position="709"/>
    </location>
</feature>
<evidence type="ECO:0000313" key="3">
    <source>
        <dbReference type="EMBL" id="QPJ60787.1"/>
    </source>
</evidence>
<dbReference type="InterPro" id="IPR036280">
    <property type="entry name" value="Multihaem_cyt_sf"/>
</dbReference>
<evidence type="ECO:0000256" key="1">
    <source>
        <dbReference type="ARBA" id="ARBA00022729"/>
    </source>
</evidence>
<feature type="compositionally biased region" description="Polar residues" evidence="2">
    <location>
        <begin position="41"/>
        <end position="54"/>
    </location>
</feature>
<feature type="region of interest" description="Disordered" evidence="2">
    <location>
        <begin position="249"/>
        <end position="300"/>
    </location>
</feature>
<reference evidence="3 4" key="1">
    <citation type="submission" date="2020-02" db="EMBL/GenBank/DDBJ databases">
        <title>Genomic and physiological characterization of two novel Nitrospinaceae genera.</title>
        <authorList>
            <person name="Mueller A.J."/>
            <person name="Jung M.-Y."/>
            <person name="Strachan C.R."/>
            <person name="Herbold C.W."/>
            <person name="Kirkegaard R.H."/>
            <person name="Daims H."/>
        </authorList>
    </citation>
    <scope>NUCLEOTIDE SEQUENCE [LARGE SCALE GENOMIC DNA]</scope>
    <source>
        <strain evidence="3">EB</strain>
    </source>
</reference>
<feature type="compositionally biased region" description="Basic and acidic residues" evidence="2">
    <location>
        <begin position="270"/>
        <end position="286"/>
    </location>
</feature>
<dbReference type="SUPFAM" id="SSF48695">
    <property type="entry name" value="Multiheme cytochromes"/>
    <property type="match status" value="1"/>
</dbReference>
<name>A0A7T0BUN9_9BACT</name>
<feature type="region of interest" description="Disordered" evidence="2">
    <location>
        <begin position="696"/>
        <end position="719"/>
    </location>
</feature>
<feature type="region of interest" description="Disordered" evidence="2">
    <location>
        <begin position="41"/>
        <end position="75"/>
    </location>
</feature>
<dbReference type="Proteomes" id="UP000594688">
    <property type="component" value="Chromosome"/>
</dbReference>
<feature type="compositionally biased region" description="Polar residues" evidence="2">
    <location>
        <begin position="257"/>
        <end position="267"/>
    </location>
</feature>
<dbReference type="EMBL" id="CP048685">
    <property type="protein sequence ID" value="QPJ60787.1"/>
    <property type="molecule type" value="Genomic_DNA"/>
</dbReference>
<organism evidence="3 4">
    <name type="scientific">Candidatus Nitronauta litoralis</name>
    <dbReference type="NCBI Taxonomy" id="2705533"/>
    <lineage>
        <taxon>Bacteria</taxon>
        <taxon>Pseudomonadati</taxon>
        <taxon>Nitrospinota/Tectimicrobiota group</taxon>
        <taxon>Nitrospinota</taxon>
        <taxon>Nitrospinia</taxon>
        <taxon>Nitrospinales</taxon>
        <taxon>Nitrospinaceae</taxon>
        <taxon>Candidatus Nitronauta</taxon>
    </lineage>
</organism>
<keyword evidence="1" id="KW-0732">Signal</keyword>
<feature type="region of interest" description="Disordered" evidence="2">
    <location>
        <begin position="192"/>
        <end position="219"/>
    </location>
</feature>
<sequence>MIAKRGWVLFCLVLMVLFSFTGLNAQEFGGGSLFDYDFSGSRSLQPENPPTISEENLPDPEPSETPENQEPTSAPVFPMEKRFLKKSVEIPPPPPRRTVEAGDIRDPFFLIRGYREDAKDALEPGVTIDGIRFNSYADSEESELKFYQDSNFSLEDVFGKIRVDNRDEGCQFCHHGIEEISSSHKLECTDCHGGNSGTRNRSRAHKSMASNPSSPEHAARYCGKCHADQVAWMERSLMATAKGIIDQTHRAWGHPSGNKTTAKETQQSAKKTDKPDDSTKSSKNSEQKVSSEATPVPSGLVKNHAQDFLDKKCLRCHLGSEAPRRTGDYRSTGCAACHMVYTNDGSTLTRDRAVQRSIKGGEEVRTRFLRKEAENAIEKKRAYPVVHQLTVAVPSVQCEHCHQNNGVGNEYEGLFATPARPKDSQKLTGQDDPVLHGRQYEFLVPDIHRERGMHCIDCHSANEMKSPPEKSETLHDTVTIRCEDCHGTHEKGPTGRKLAQSNTGDNRLVKLARLNPNLNRKLRGKETILITEAGHPMPHIFIRKNKWELVSKVTGKRHTIPLLKDMDTRPVAHRVGQHLQKVECHACHARWSASEWGLHTIKENQFNITQWENWSFPDPVLNHLKLSNNLNRETDTSQSLLWPTVKGNRESLTGEWSPGLWINLLARSDWSTMILGKNKRGKVTILKPRHQYFVTNPASDESTTPSQASVPAHTSDKPALVLTPHAPHTIRPTARTCEACHENQEAVGLGADYLQNVDKGKGFFEKWKEDGTLPDDFQLSQSIAEDGTALQTVLPKPARALNLKEAQRLLKPSKKYEVSRYLDLKEKNLDVLLNRKSFPYDRLHELKKRKYGEPSRQEDLYYNKETGQFETSLPLDSASQDTRESNEFSFD</sequence>
<accession>A0A7T0BUN9</accession>
<protein>
    <submittedName>
        <fullName evidence="3">Uncharacterized protein</fullName>
    </submittedName>
</protein>
<dbReference type="Gene3D" id="3.90.10.10">
    <property type="entry name" value="Cytochrome C3"/>
    <property type="match status" value="1"/>
</dbReference>
<dbReference type="PANTHER" id="PTHR35038:SF8">
    <property type="entry name" value="C-TYPE POLYHEME CYTOCHROME OMCC"/>
    <property type="match status" value="1"/>
</dbReference>
<feature type="region of interest" description="Disordered" evidence="2">
    <location>
        <begin position="871"/>
        <end position="891"/>
    </location>
</feature>
<evidence type="ECO:0000256" key="2">
    <source>
        <dbReference type="SAM" id="MobiDB-lite"/>
    </source>
</evidence>
<gene>
    <name evidence="3" type="ORF">G3M70_02335</name>
</gene>